<proteinExistence type="predicted"/>
<reference evidence="2" key="1">
    <citation type="journal article" date="2019" name="Int. J. Syst. Evol. Microbiol.">
        <title>The Global Catalogue of Microorganisms (GCM) 10K type strain sequencing project: providing services to taxonomists for standard genome sequencing and annotation.</title>
        <authorList>
            <consortium name="The Broad Institute Genomics Platform"/>
            <consortium name="The Broad Institute Genome Sequencing Center for Infectious Disease"/>
            <person name="Wu L."/>
            <person name="Ma J."/>
        </authorList>
    </citation>
    <scope>NUCLEOTIDE SEQUENCE [LARGE SCALE GENOMIC DNA]</scope>
    <source>
        <strain evidence="2">FCH27</strain>
    </source>
</reference>
<dbReference type="RefSeq" id="WP_255891040.1">
    <property type="nucleotide sequence ID" value="NZ_JAFMZM010000004.1"/>
</dbReference>
<organism evidence="1 2">
    <name type="scientific">Nocardioides astragali</name>
    <dbReference type="NCBI Taxonomy" id="1776736"/>
    <lineage>
        <taxon>Bacteria</taxon>
        <taxon>Bacillati</taxon>
        <taxon>Actinomycetota</taxon>
        <taxon>Actinomycetes</taxon>
        <taxon>Propionibacteriales</taxon>
        <taxon>Nocardioidaceae</taxon>
        <taxon>Nocardioides</taxon>
    </lineage>
</organism>
<name>A0ABW2N4Q8_9ACTN</name>
<dbReference type="Proteomes" id="UP001596524">
    <property type="component" value="Unassembled WGS sequence"/>
</dbReference>
<gene>
    <name evidence="1" type="ORF">ACFQO6_14330</name>
</gene>
<evidence type="ECO:0000313" key="2">
    <source>
        <dbReference type="Proteomes" id="UP001596524"/>
    </source>
</evidence>
<dbReference type="EMBL" id="JBHTCH010000017">
    <property type="protein sequence ID" value="MFC7361449.1"/>
    <property type="molecule type" value="Genomic_DNA"/>
</dbReference>
<accession>A0ABW2N4Q8</accession>
<protein>
    <recommendedName>
        <fullName evidence="3">Ribosomally synthesized peptide with SipW-like signal peptide</fullName>
    </recommendedName>
</protein>
<sequence length="208" mass="21966">MKKPSSRAQKIMVAATTPVAVIAAGALVYQASYAAFTGQTRNSGNEWSTGSVRLTDDDNGQARFRVANMLPGDSETKCIKVTADASVPSTVKGFTINPVTSVQGLENRLLITIVAGNGGTFADCTGFTALADANNGVIVSDAPLSMVSQKNTFETALGGWDVPAGVSNRTYQITWEFDTTGMSQAQIDQLQGAKTGVDIQWEMRTTES</sequence>
<evidence type="ECO:0008006" key="3">
    <source>
        <dbReference type="Google" id="ProtNLM"/>
    </source>
</evidence>
<keyword evidence="2" id="KW-1185">Reference proteome</keyword>
<comment type="caution">
    <text evidence="1">The sequence shown here is derived from an EMBL/GenBank/DDBJ whole genome shotgun (WGS) entry which is preliminary data.</text>
</comment>
<evidence type="ECO:0000313" key="1">
    <source>
        <dbReference type="EMBL" id="MFC7361449.1"/>
    </source>
</evidence>